<protein>
    <submittedName>
        <fullName evidence="2">Feruloyl-CoA synthase</fullName>
    </submittedName>
</protein>
<evidence type="ECO:0000313" key="3">
    <source>
        <dbReference type="Proteomes" id="UP000662914"/>
    </source>
</evidence>
<dbReference type="GO" id="GO:0016405">
    <property type="term" value="F:CoA-ligase activity"/>
    <property type="evidence" value="ECO:0007669"/>
    <property type="project" value="TreeGrafter"/>
</dbReference>
<dbReference type="InterPro" id="IPR000873">
    <property type="entry name" value="AMP-dep_synth/lig_dom"/>
</dbReference>
<proteinExistence type="predicted"/>
<evidence type="ECO:0000313" key="2">
    <source>
        <dbReference type="EMBL" id="BBO21677.1"/>
    </source>
</evidence>
<dbReference type="PANTHER" id="PTHR24096:SF420">
    <property type="entry name" value="LONG-CHAIN-FATTY-ACID--COA LIGASE-RELATED"/>
    <property type="match status" value="1"/>
</dbReference>
<evidence type="ECO:0000259" key="1">
    <source>
        <dbReference type="Pfam" id="PF00501"/>
    </source>
</evidence>
<gene>
    <name evidence="2" type="ORF">DSYM_23760</name>
</gene>
<accession>A0A809RZD6</accession>
<reference evidence="2" key="1">
    <citation type="journal article" name="DNA Res.">
        <title>The physiological potential of anammox bacteria as revealed by their core genome structure.</title>
        <authorList>
            <person name="Okubo T."/>
            <person name="Toyoda A."/>
            <person name="Fukuhara K."/>
            <person name="Uchiyama I."/>
            <person name="Harigaya Y."/>
            <person name="Kuroiwa M."/>
            <person name="Suzuki T."/>
            <person name="Murakami Y."/>
            <person name="Suwa Y."/>
            <person name="Takami H."/>
        </authorList>
    </citation>
    <scope>NUCLEOTIDE SEQUENCE</scope>
    <source>
        <strain evidence="2">317325-3</strain>
    </source>
</reference>
<dbReference type="KEGG" id="ddz:DSYM_23760"/>
<dbReference type="Gene3D" id="3.40.50.12780">
    <property type="entry name" value="N-terminal domain of ligase-like"/>
    <property type="match status" value="1"/>
</dbReference>
<dbReference type="NCBIfam" id="NF009232">
    <property type="entry name" value="PRK12582.1"/>
    <property type="match status" value="1"/>
</dbReference>
<dbReference type="PANTHER" id="PTHR24096">
    <property type="entry name" value="LONG-CHAIN-FATTY-ACID--COA LIGASE"/>
    <property type="match status" value="1"/>
</dbReference>
<dbReference type="InterPro" id="IPR042099">
    <property type="entry name" value="ANL_N_sf"/>
</dbReference>
<dbReference type="PROSITE" id="PS00455">
    <property type="entry name" value="AMP_BINDING"/>
    <property type="match status" value="1"/>
</dbReference>
<dbReference type="AlphaFoldDB" id="A0A809RZD6"/>
<sequence>MSLAPFASLHFAPAAVEVDRRADGTQVLRSPQPLQPYARCLGEHLERWAREAPERVFLAERAGAGWRKLTFGEALREARAIGAALLARGLSAERPAMVLSDNAIDHALLMLGALHVGVPIAPISPAYSLMSKDYAKVKAIAGLLQPGLVYAADGAKFAGVLQAVDFGGAEIVLGANPPAGLQATAFADLRGMPGAEVDRACAAVGPDTIAKFLFTSGSTGEPKGVINTQRMLCSNQQAISQLWPFLAQGENGPPVILDWLPWNHTFGGNHNFNMMLANGGTLYIDEGKPAPGLIEKTVANLREVSPTIYFNVPRGFDTLIPFLEQDAALRKNFFNELQLIFYAAAALPQNLWEKLEQLSVRERGKRTVMVSSWGATETAPMVTSVHYQIERAGVIGLPAPGTELKMVPNQGKLELRVRGPNVTPGYWKRPDLTREAFDEEGFYRIGDAGRFADPNDPVKGVEFDGRIAEDFKLMSGIWVHAGALRVKALALLAPVAQDIVVAGHDREEAGFLVFANPPGCRGLCPDLPAEAPLEQVLADPRVAAQLREGLAKLKVAGGGSSTYATRALLMAEPPSIDANEITDKGYINQRAVLARRAALVERLYAEPPDAAVIAIY</sequence>
<dbReference type="EMBL" id="AP021857">
    <property type="protein sequence ID" value="BBO21677.1"/>
    <property type="molecule type" value="Genomic_DNA"/>
</dbReference>
<dbReference type="CDD" id="cd05921">
    <property type="entry name" value="FCS"/>
    <property type="match status" value="1"/>
</dbReference>
<name>A0A809RZD6_9PROT</name>
<dbReference type="InterPro" id="IPR020845">
    <property type="entry name" value="AMP-binding_CS"/>
</dbReference>
<dbReference type="Proteomes" id="UP000662914">
    <property type="component" value="Chromosome"/>
</dbReference>
<dbReference type="SUPFAM" id="SSF56801">
    <property type="entry name" value="Acetyl-CoA synthetase-like"/>
    <property type="match status" value="1"/>
</dbReference>
<dbReference type="Pfam" id="PF00501">
    <property type="entry name" value="AMP-binding"/>
    <property type="match status" value="1"/>
</dbReference>
<organism evidence="2 3">
    <name type="scientific">Candidatus Desulfobacillus denitrificans</name>
    <dbReference type="NCBI Taxonomy" id="2608985"/>
    <lineage>
        <taxon>Bacteria</taxon>
        <taxon>Pseudomonadati</taxon>
        <taxon>Pseudomonadota</taxon>
        <taxon>Betaproteobacteria</taxon>
        <taxon>Candidatus Desulfobacillus</taxon>
    </lineage>
</organism>
<feature type="domain" description="AMP-dependent synthetase/ligase" evidence="1">
    <location>
        <begin position="45"/>
        <end position="427"/>
    </location>
</feature>